<keyword evidence="4 5" id="KW-0472">Membrane</keyword>
<evidence type="ECO:0000259" key="6">
    <source>
        <dbReference type="Pfam" id="PF01694"/>
    </source>
</evidence>
<accession>A0A1D7QZS3</accession>
<keyword evidence="7" id="KW-0378">Hydrolase</keyword>
<dbReference type="AlphaFoldDB" id="A0A1D7QZS3"/>
<keyword evidence="8" id="KW-1185">Reference proteome</keyword>
<dbReference type="Gene3D" id="1.20.1540.10">
    <property type="entry name" value="Rhomboid-like"/>
    <property type="match status" value="1"/>
</dbReference>
<dbReference type="Proteomes" id="UP000094463">
    <property type="component" value="Chromosome"/>
</dbReference>
<feature type="transmembrane region" description="Helical" evidence="5">
    <location>
        <begin position="50"/>
        <end position="74"/>
    </location>
</feature>
<sequence>MNDMIEWVKEHPAMTVILGLHAFFFVLLYSDPAAGEMLLVHPDELFARPFTLFTVMFSTGAILHLILNGFLIVMFGGRLEKAVSKLTAVGIFLVTGFAASMSLLVYAPMMSWTGDTLALSSAAAFGVTAAYAALRPDEEVVRSKAQRWVIILLIMNVVVSLQDPDLAMMAPGHTVGIVTGWLIGYGLKQILPASEEPITES</sequence>
<evidence type="ECO:0000313" key="7">
    <source>
        <dbReference type="EMBL" id="AOM84502.1"/>
    </source>
</evidence>
<dbReference type="OrthoDB" id="2087043at2"/>
<dbReference type="RefSeq" id="WP_069366379.1">
    <property type="nucleotide sequence ID" value="NZ_CP012502.1"/>
</dbReference>
<evidence type="ECO:0000256" key="5">
    <source>
        <dbReference type="SAM" id="Phobius"/>
    </source>
</evidence>
<evidence type="ECO:0000256" key="2">
    <source>
        <dbReference type="ARBA" id="ARBA00022692"/>
    </source>
</evidence>
<dbReference type="GO" id="GO:0016020">
    <property type="term" value="C:membrane"/>
    <property type="evidence" value="ECO:0007669"/>
    <property type="project" value="UniProtKB-SubCell"/>
</dbReference>
<organism evidence="7 8">
    <name type="scientific">Salisediminibacterium beveridgei</name>
    <dbReference type="NCBI Taxonomy" id="632773"/>
    <lineage>
        <taxon>Bacteria</taxon>
        <taxon>Bacillati</taxon>
        <taxon>Bacillota</taxon>
        <taxon>Bacilli</taxon>
        <taxon>Bacillales</taxon>
        <taxon>Bacillaceae</taxon>
        <taxon>Salisediminibacterium</taxon>
    </lineage>
</organism>
<dbReference type="InterPro" id="IPR022764">
    <property type="entry name" value="Peptidase_S54_rhomboid_dom"/>
</dbReference>
<feature type="transmembrane region" description="Helical" evidence="5">
    <location>
        <begin position="86"/>
        <end position="106"/>
    </location>
</feature>
<evidence type="ECO:0000256" key="1">
    <source>
        <dbReference type="ARBA" id="ARBA00004141"/>
    </source>
</evidence>
<gene>
    <name evidence="7" type="ORF">BBEV_3187</name>
</gene>
<reference evidence="7 8" key="1">
    <citation type="submission" date="2015-08" db="EMBL/GenBank/DDBJ databases">
        <title>The complete genome sequence of Bacillus beveridgei MLTeJB.</title>
        <authorList>
            <person name="Hanson T.E."/>
            <person name="Mesa C."/>
            <person name="Basesman S.M."/>
            <person name="Oremland R.S."/>
        </authorList>
    </citation>
    <scope>NUCLEOTIDE SEQUENCE [LARGE SCALE GENOMIC DNA]</scope>
    <source>
        <strain evidence="7 8">MLTeJB</strain>
    </source>
</reference>
<keyword evidence="3 5" id="KW-1133">Transmembrane helix</keyword>
<dbReference type="GO" id="GO:0006508">
    <property type="term" value="P:proteolysis"/>
    <property type="evidence" value="ECO:0007669"/>
    <property type="project" value="UniProtKB-KW"/>
</dbReference>
<comment type="subcellular location">
    <subcellularLocation>
        <location evidence="1">Membrane</location>
        <topology evidence="1">Multi-pass membrane protein</topology>
    </subcellularLocation>
</comment>
<evidence type="ECO:0000313" key="8">
    <source>
        <dbReference type="Proteomes" id="UP000094463"/>
    </source>
</evidence>
<dbReference type="STRING" id="632773.BBEV_3187"/>
<dbReference type="InterPro" id="IPR035952">
    <property type="entry name" value="Rhomboid-like_sf"/>
</dbReference>
<evidence type="ECO:0000256" key="4">
    <source>
        <dbReference type="ARBA" id="ARBA00023136"/>
    </source>
</evidence>
<dbReference type="Pfam" id="PF01694">
    <property type="entry name" value="Rhomboid"/>
    <property type="match status" value="1"/>
</dbReference>
<feature type="domain" description="Peptidase S54 rhomboid" evidence="6">
    <location>
        <begin position="50"/>
        <end position="187"/>
    </location>
</feature>
<keyword evidence="7" id="KW-0645">Protease</keyword>
<dbReference type="KEGG" id="bbev:BBEV_3187"/>
<protein>
    <submittedName>
        <fullName evidence="7">Rhomboid family serine protease</fullName>
    </submittedName>
</protein>
<feature type="transmembrane region" description="Helical" evidence="5">
    <location>
        <begin position="12"/>
        <end position="30"/>
    </location>
</feature>
<keyword evidence="2 5" id="KW-0812">Transmembrane</keyword>
<evidence type="ECO:0000256" key="3">
    <source>
        <dbReference type="ARBA" id="ARBA00022989"/>
    </source>
</evidence>
<name>A0A1D7QZS3_9BACI</name>
<dbReference type="GO" id="GO:0004252">
    <property type="term" value="F:serine-type endopeptidase activity"/>
    <property type="evidence" value="ECO:0007669"/>
    <property type="project" value="InterPro"/>
</dbReference>
<dbReference type="EMBL" id="CP012502">
    <property type="protein sequence ID" value="AOM84502.1"/>
    <property type="molecule type" value="Genomic_DNA"/>
</dbReference>
<proteinExistence type="predicted"/>
<dbReference type="SUPFAM" id="SSF144091">
    <property type="entry name" value="Rhomboid-like"/>
    <property type="match status" value="1"/>
</dbReference>
<feature type="transmembrane region" description="Helical" evidence="5">
    <location>
        <begin position="112"/>
        <end position="133"/>
    </location>
</feature>